<dbReference type="InterPro" id="IPR001012">
    <property type="entry name" value="UBX_dom"/>
</dbReference>
<dbReference type="Gene3D" id="1.10.8.10">
    <property type="entry name" value="DNA helicase RuvA subunit, C-terminal domain"/>
    <property type="match status" value="1"/>
</dbReference>
<dbReference type="PANTHER" id="PTHR23322">
    <property type="entry name" value="FAS-ASSOCIATED PROTEIN"/>
    <property type="match status" value="1"/>
</dbReference>
<evidence type="ECO:0000313" key="5">
    <source>
        <dbReference type="Proteomes" id="UP000054558"/>
    </source>
</evidence>
<dbReference type="SUPFAM" id="SSF54236">
    <property type="entry name" value="Ubiquitin-like"/>
    <property type="match status" value="1"/>
</dbReference>
<evidence type="ECO:0000313" key="4">
    <source>
        <dbReference type="EMBL" id="GAQ85398.1"/>
    </source>
</evidence>
<keyword evidence="5" id="KW-1185">Reference proteome</keyword>
<dbReference type="GO" id="GO:0005783">
    <property type="term" value="C:endoplasmic reticulum"/>
    <property type="evidence" value="ECO:0000318"/>
    <property type="project" value="GO_Central"/>
</dbReference>
<sequence length="472" mass="52196">MGTEELTNEQKVAYFQEVTGLADQSQCIQALDAHSWDLDAAIGTILAIRDRDDAGPSHFGGSDFQSDGAGPSSRGGLYEDEGYDAMQRSIQPAQAPGLLWRTLSIPGAVARGGLGLAFGAIGLGLWAASGVLSTVGSAASWALGGDASRQGAAETEAQRFVRNFENEYGMEHPDFQDLSFMQAVKLAQEQFKFLLVYLHSPEHVNTPIFCRQVLTSEPVIQYLNETFVVWGGSVRSPEGFGLSLSLKASTFPYLAVVTGSSSQRVALLHCIEGPTRPEALLEALAKVVDEQGAMLVAARADEEERTLNRRLREEQDAAYQASVQADREREEARQAEEERKRKEAEEAERAAREERERIEAEENAARQREAALERRRAEKAAILAEEPENGPDVTQVLVRLPNGDRIARRFACESPVQAVYDWVDTLKSMEHAHYSLLMSYPREVYGPEKRQMSLKSLKLHPRATLFVQVDEE</sequence>
<dbReference type="CDD" id="cd02958">
    <property type="entry name" value="UAS"/>
    <property type="match status" value="1"/>
</dbReference>
<dbReference type="Proteomes" id="UP000054558">
    <property type="component" value="Unassembled WGS sequence"/>
</dbReference>
<dbReference type="Pfam" id="PF00789">
    <property type="entry name" value="UBX"/>
    <property type="match status" value="1"/>
</dbReference>
<dbReference type="CDD" id="cd01767">
    <property type="entry name" value="UBX"/>
    <property type="match status" value="1"/>
</dbReference>
<dbReference type="OrthoDB" id="1026733at2759"/>
<dbReference type="AlphaFoldDB" id="A0A1Y1IBC0"/>
<dbReference type="GO" id="GO:0036503">
    <property type="term" value="P:ERAD pathway"/>
    <property type="evidence" value="ECO:0000318"/>
    <property type="project" value="GO_Central"/>
</dbReference>
<proteinExistence type="predicted"/>
<accession>A0A1Y1IBC0</accession>
<gene>
    <name evidence="4" type="ORF">KFL_002330080</name>
</gene>
<dbReference type="CDD" id="cd14353">
    <property type="entry name" value="UBA_FAF"/>
    <property type="match status" value="1"/>
</dbReference>
<dbReference type="InterPro" id="IPR006577">
    <property type="entry name" value="UAS"/>
</dbReference>
<dbReference type="SMART" id="SM00166">
    <property type="entry name" value="UBX"/>
    <property type="match status" value="1"/>
</dbReference>
<dbReference type="InterPro" id="IPR049483">
    <property type="entry name" value="FAF1_2-like_UAS"/>
</dbReference>
<protein>
    <recommendedName>
        <fullName evidence="3">UBX domain-containing protein</fullName>
    </recommendedName>
</protein>
<dbReference type="Pfam" id="PF14555">
    <property type="entry name" value="UBA_4"/>
    <property type="match status" value="1"/>
</dbReference>
<dbReference type="Gene3D" id="3.40.30.10">
    <property type="entry name" value="Glutaredoxin"/>
    <property type="match status" value="1"/>
</dbReference>
<feature type="compositionally biased region" description="Basic and acidic residues" evidence="2">
    <location>
        <begin position="304"/>
        <end position="315"/>
    </location>
</feature>
<reference evidence="4 5" key="1">
    <citation type="journal article" date="2014" name="Nat. Commun.">
        <title>Klebsormidium flaccidum genome reveals primary factors for plant terrestrial adaptation.</title>
        <authorList>
            <person name="Hori K."/>
            <person name="Maruyama F."/>
            <person name="Fujisawa T."/>
            <person name="Togashi T."/>
            <person name="Yamamoto N."/>
            <person name="Seo M."/>
            <person name="Sato S."/>
            <person name="Yamada T."/>
            <person name="Mori H."/>
            <person name="Tajima N."/>
            <person name="Moriyama T."/>
            <person name="Ikeuchi M."/>
            <person name="Watanabe M."/>
            <person name="Wada H."/>
            <person name="Kobayashi K."/>
            <person name="Saito M."/>
            <person name="Masuda T."/>
            <person name="Sasaki-Sekimoto Y."/>
            <person name="Mashiguchi K."/>
            <person name="Awai K."/>
            <person name="Shimojima M."/>
            <person name="Masuda S."/>
            <person name="Iwai M."/>
            <person name="Nobusawa T."/>
            <person name="Narise T."/>
            <person name="Kondo S."/>
            <person name="Saito H."/>
            <person name="Sato R."/>
            <person name="Murakawa M."/>
            <person name="Ihara Y."/>
            <person name="Oshima-Yamada Y."/>
            <person name="Ohtaka K."/>
            <person name="Satoh M."/>
            <person name="Sonobe K."/>
            <person name="Ishii M."/>
            <person name="Ohtani R."/>
            <person name="Kanamori-Sato M."/>
            <person name="Honoki R."/>
            <person name="Miyazaki D."/>
            <person name="Mochizuki H."/>
            <person name="Umetsu J."/>
            <person name="Higashi K."/>
            <person name="Shibata D."/>
            <person name="Kamiya Y."/>
            <person name="Sato N."/>
            <person name="Nakamura Y."/>
            <person name="Tabata S."/>
            <person name="Ida S."/>
            <person name="Kurokawa K."/>
            <person name="Ohta H."/>
        </authorList>
    </citation>
    <scope>NUCLEOTIDE SEQUENCE [LARGE SCALE GENOMIC DNA]</scope>
    <source>
        <strain evidence="4 5">NIES-2285</strain>
    </source>
</reference>
<feature type="domain" description="UBX" evidence="3">
    <location>
        <begin position="389"/>
        <end position="467"/>
    </location>
</feature>
<dbReference type="SMART" id="SM00594">
    <property type="entry name" value="UAS"/>
    <property type="match status" value="1"/>
</dbReference>
<feature type="compositionally biased region" description="Basic and acidic residues" evidence="2">
    <location>
        <begin position="325"/>
        <end position="364"/>
    </location>
</feature>
<dbReference type="InterPro" id="IPR050730">
    <property type="entry name" value="UBX_domain-protein"/>
</dbReference>
<evidence type="ECO:0000256" key="1">
    <source>
        <dbReference type="ARBA" id="ARBA00023054"/>
    </source>
</evidence>
<dbReference type="InterPro" id="IPR029071">
    <property type="entry name" value="Ubiquitin-like_domsf"/>
</dbReference>
<dbReference type="PROSITE" id="PS50033">
    <property type="entry name" value="UBX"/>
    <property type="match status" value="1"/>
</dbReference>
<dbReference type="PANTHER" id="PTHR23322:SF1">
    <property type="entry name" value="FAS-ASSOCIATED FACTOR 2"/>
    <property type="match status" value="1"/>
</dbReference>
<evidence type="ECO:0000256" key="2">
    <source>
        <dbReference type="SAM" id="MobiDB-lite"/>
    </source>
</evidence>
<name>A0A1Y1IBC0_KLENI</name>
<evidence type="ECO:0000259" key="3">
    <source>
        <dbReference type="PROSITE" id="PS50033"/>
    </source>
</evidence>
<dbReference type="Gene3D" id="3.10.20.90">
    <property type="entry name" value="Phosphatidylinositol 3-kinase Catalytic Subunit, Chain A, domain 1"/>
    <property type="match status" value="1"/>
</dbReference>
<dbReference type="Pfam" id="PF21021">
    <property type="entry name" value="FAF1"/>
    <property type="match status" value="1"/>
</dbReference>
<dbReference type="SUPFAM" id="SSF52833">
    <property type="entry name" value="Thioredoxin-like"/>
    <property type="match status" value="1"/>
</dbReference>
<dbReference type="GO" id="GO:0043130">
    <property type="term" value="F:ubiquitin binding"/>
    <property type="evidence" value="ECO:0000318"/>
    <property type="project" value="GO_Central"/>
</dbReference>
<organism evidence="4 5">
    <name type="scientific">Klebsormidium nitens</name>
    <name type="common">Green alga</name>
    <name type="synonym">Ulothrix nitens</name>
    <dbReference type="NCBI Taxonomy" id="105231"/>
    <lineage>
        <taxon>Eukaryota</taxon>
        <taxon>Viridiplantae</taxon>
        <taxon>Streptophyta</taxon>
        <taxon>Klebsormidiophyceae</taxon>
        <taxon>Klebsormidiales</taxon>
        <taxon>Klebsormidiaceae</taxon>
        <taxon>Klebsormidium</taxon>
    </lineage>
</organism>
<keyword evidence="1" id="KW-0175">Coiled coil</keyword>
<dbReference type="OMA" id="ILIRHQW"/>
<feature type="region of interest" description="Disordered" evidence="2">
    <location>
        <begin position="304"/>
        <end position="364"/>
    </location>
</feature>
<dbReference type="STRING" id="105231.A0A1Y1IBC0"/>
<dbReference type="InterPro" id="IPR036249">
    <property type="entry name" value="Thioredoxin-like_sf"/>
</dbReference>
<feature type="region of interest" description="Disordered" evidence="2">
    <location>
        <begin position="56"/>
        <end position="78"/>
    </location>
</feature>
<dbReference type="EMBL" id="DF237182">
    <property type="protein sequence ID" value="GAQ85398.1"/>
    <property type="molecule type" value="Genomic_DNA"/>
</dbReference>